<dbReference type="InParanoid" id="A0A0C2WXZ9"/>
<feature type="region of interest" description="Disordered" evidence="1">
    <location>
        <begin position="1"/>
        <end position="30"/>
    </location>
</feature>
<dbReference type="Proteomes" id="UP000054549">
    <property type="component" value="Unassembled WGS sequence"/>
</dbReference>
<proteinExistence type="predicted"/>
<reference evidence="2 3" key="1">
    <citation type="submission" date="2014-04" db="EMBL/GenBank/DDBJ databases">
        <title>Evolutionary Origins and Diversification of the Mycorrhizal Mutualists.</title>
        <authorList>
            <consortium name="DOE Joint Genome Institute"/>
            <consortium name="Mycorrhizal Genomics Consortium"/>
            <person name="Kohler A."/>
            <person name="Kuo A."/>
            <person name="Nagy L.G."/>
            <person name="Floudas D."/>
            <person name="Copeland A."/>
            <person name="Barry K.W."/>
            <person name="Cichocki N."/>
            <person name="Veneault-Fourrey C."/>
            <person name="LaButti K."/>
            <person name="Lindquist E.A."/>
            <person name="Lipzen A."/>
            <person name="Lundell T."/>
            <person name="Morin E."/>
            <person name="Murat C."/>
            <person name="Riley R."/>
            <person name="Ohm R."/>
            <person name="Sun H."/>
            <person name="Tunlid A."/>
            <person name="Henrissat B."/>
            <person name="Grigoriev I.V."/>
            <person name="Hibbett D.S."/>
            <person name="Martin F."/>
        </authorList>
    </citation>
    <scope>NUCLEOTIDE SEQUENCE [LARGE SCALE GENOMIC DNA]</scope>
    <source>
        <strain evidence="2 3">Koide BX008</strain>
    </source>
</reference>
<dbReference type="OrthoDB" id="2692094at2759"/>
<evidence type="ECO:0000256" key="1">
    <source>
        <dbReference type="SAM" id="MobiDB-lite"/>
    </source>
</evidence>
<sequence>GEAQHKMVKRYYSRASKAKHTRSIATQQQRQKTLRNLRDRYTAMQKNQTQANLYLDAETEDLPATDPTCHYHMASSTKNRLNIRQWPGEDLDDDPACKDFLPRLLDHLLARLLGIAYDGDEATFPSAARSTITIRNNAIYSHQVVRVNYTTYDLRREQDTINIRTKPDIMLLSREDPANVDGLEFHPYWYARVIGIFHADVIHTGPESKSTLPQRMDFLWVRWFGRDDDRGGWKSRRLFKIGFVDSEAPGPFGFLDPALIIRSSFLEPAFAFGRTDELLPPSISRHPSECD</sequence>
<accession>A0A0C2WXZ9</accession>
<evidence type="ECO:0000313" key="3">
    <source>
        <dbReference type="Proteomes" id="UP000054549"/>
    </source>
</evidence>
<dbReference type="EMBL" id="KN818235">
    <property type="protein sequence ID" value="KIL66687.1"/>
    <property type="molecule type" value="Genomic_DNA"/>
</dbReference>
<keyword evidence="3" id="KW-1185">Reference proteome</keyword>
<feature type="non-terminal residue" evidence="2">
    <location>
        <position position="1"/>
    </location>
</feature>
<dbReference type="AlphaFoldDB" id="A0A0C2WXZ9"/>
<dbReference type="HOGENOM" id="CLU_002498_9_1_1"/>
<organism evidence="2 3">
    <name type="scientific">Amanita muscaria (strain Koide BX008)</name>
    <dbReference type="NCBI Taxonomy" id="946122"/>
    <lineage>
        <taxon>Eukaryota</taxon>
        <taxon>Fungi</taxon>
        <taxon>Dikarya</taxon>
        <taxon>Basidiomycota</taxon>
        <taxon>Agaricomycotina</taxon>
        <taxon>Agaricomycetes</taxon>
        <taxon>Agaricomycetidae</taxon>
        <taxon>Agaricales</taxon>
        <taxon>Pluteineae</taxon>
        <taxon>Amanitaceae</taxon>
        <taxon>Amanita</taxon>
    </lineage>
</organism>
<feature type="non-terminal residue" evidence="2">
    <location>
        <position position="291"/>
    </location>
</feature>
<evidence type="ECO:0000313" key="2">
    <source>
        <dbReference type="EMBL" id="KIL66687.1"/>
    </source>
</evidence>
<gene>
    <name evidence="2" type="ORF">M378DRAFT_63514</name>
</gene>
<feature type="compositionally biased region" description="Basic residues" evidence="1">
    <location>
        <begin position="1"/>
        <end position="22"/>
    </location>
</feature>
<protein>
    <submittedName>
        <fullName evidence="2">Uncharacterized protein</fullName>
    </submittedName>
</protein>
<dbReference type="STRING" id="946122.A0A0C2WXZ9"/>
<name>A0A0C2WXZ9_AMAMK</name>